<dbReference type="PANTHER" id="PTHR35605">
    <property type="entry name" value="ECP2 EFFECTOR PROTEIN DOMAIN-CONTAINING PROTEIN-RELATED"/>
    <property type="match status" value="1"/>
</dbReference>
<comment type="caution">
    <text evidence="2">The sequence shown here is derived from an EMBL/GenBank/DDBJ whole genome shotgun (WGS) entry which is preliminary data.</text>
</comment>
<feature type="signal peptide" evidence="1">
    <location>
        <begin position="1"/>
        <end position="18"/>
    </location>
</feature>
<dbReference type="STRING" id="45235.A0A2K3QFG3"/>
<evidence type="ECO:0000313" key="3">
    <source>
        <dbReference type="Proteomes" id="UP000236621"/>
    </source>
</evidence>
<dbReference type="EMBL" id="NRSZ01000577">
    <property type="protein sequence ID" value="PNY26251.1"/>
    <property type="molecule type" value="Genomic_DNA"/>
</dbReference>
<evidence type="ECO:0000313" key="2">
    <source>
        <dbReference type="EMBL" id="PNY26251.1"/>
    </source>
</evidence>
<evidence type="ECO:0000256" key="1">
    <source>
        <dbReference type="SAM" id="SignalP"/>
    </source>
</evidence>
<reference evidence="2 3" key="1">
    <citation type="submission" date="2017-08" db="EMBL/GenBank/DDBJ databases">
        <title>Harnessing the power of phylogenomics to disentangle the directionality and signatures of interkingdom host jumping in the parasitic fungal genus Tolypocladium.</title>
        <authorList>
            <person name="Quandt C.A."/>
            <person name="Patterson W."/>
            <person name="Spatafora J.W."/>
        </authorList>
    </citation>
    <scope>NUCLEOTIDE SEQUENCE [LARGE SCALE GENOMIC DNA]</scope>
    <source>
        <strain evidence="2 3">CBS 113982</strain>
    </source>
</reference>
<evidence type="ECO:0008006" key="4">
    <source>
        <dbReference type="Google" id="ProtNLM"/>
    </source>
</evidence>
<name>A0A2K3QFG3_9HYPO</name>
<dbReference type="Proteomes" id="UP000236621">
    <property type="component" value="Unassembled WGS sequence"/>
</dbReference>
<dbReference type="OrthoDB" id="3552888at2759"/>
<feature type="chain" id="PRO_5014428981" description="Secreted protein" evidence="1">
    <location>
        <begin position="19"/>
        <end position="202"/>
    </location>
</feature>
<accession>A0A2K3QFG3</accession>
<dbReference type="AlphaFoldDB" id="A0A2K3QFG3"/>
<proteinExistence type="predicted"/>
<sequence length="202" mass="22370">MKFAASIVALSCLPLCWASAVVAPDHTPLKHRTVRQASWEVEVSPGGPTVVLHGTVEEVYAQLIKLNPDRDAQFADYDSRMGNHTTLEKRTDFSNAKLYCGWPWPTCDTNTIQGSINHLRHVRGRPWGDCGPGNCMLASCQDTFAIWWCNDDPKPKTLLSYGSIADGAQYLLHHCVGIGQDSFSGQIFHHTNWNVIVSNSTC</sequence>
<keyword evidence="3" id="KW-1185">Reference proteome</keyword>
<keyword evidence="1" id="KW-0732">Signal</keyword>
<dbReference type="PANTHER" id="PTHR35605:SF1">
    <property type="entry name" value="ECP2 EFFECTOR PROTEIN DOMAIN-CONTAINING PROTEIN-RELATED"/>
    <property type="match status" value="1"/>
</dbReference>
<protein>
    <recommendedName>
        <fullName evidence="4">Secreted protein</fullName>
    </recommendedName>
</protein>
<gene>
    <name evidence="2" type="ORF">TCAP_03816</name>
</gene>
<organism evidence="2 3">
    <name type="scientific">Tolypocladium capitatum</name>
    <dbReference type="NCBI Taxonomy" id="45235"/>
    <lineage>
        <taxon>Eukaryota</taxon>
        <taxon>Fungi</taxon>
        <taxon>Dikarya</taxon>
        <taxon>Ascomycota</taxon>
        <taxon>Pezizomycotina</taxon>
        <taxon>Sordariomycetes</taxon>
        <taxon>Hypocreomycetidae</taxon>
        <taxon>Hypocreales</taxon>
        <taxon>Ophiocordycipitaceae</taxon>
        <taxon>Tolypocladium</taxon>
    </lineage>
</organism>